<feature type="transmembrane region" description="Helical" evidence="1">
    <location>
        <begin position="193"/>
        <end position="217"/>
    </location>
</feature>
<dbReference type="RefSeq" id="WP_146802871.1">
    <property type="nucleotide sequence ID" value="NZ_BJUK01000017.1"/>
</dbReference>
<evidence type="ECO:0000259" key="2">
    <source>
        <dbReference type="Pfam" id="PF04235"/>
    </source>
</evidence>
<feature type="transmembrane region" description="Helical" evidence="1">
    <location>
        <begin position="264"/>
        <end position="289"/>
    </location>
</feature>
<dbReference type="PANTHER" id="PTHR30590:SF2">
    <property type="entry name" value="INNER MEMBRANE PROTEIN"/>
    <property type="match status" value="1"/>
</dbReference>
<accession>A0A510X7W6</accession>
<comment type="caution">
    <text evidence="3">The sequence shown here is derived from an EMBL/GenBank/DDBJ whole genome shotgun (WGS) entry which is preliminary data.</text>
</comment>
<feature type="transmembrane region" description="Helical" evidence="1">
    <location>
        <begin position="337"/>
        <end position="362"/>
    </location>
</feature>
<name>A0A510X7W6_9GAMM</name>
<dbReference type="PANTHER" id="PTHR30590">
    <property type="entry name" value="INNER MEMBRANE PROTEIN"/>
    <property type="match status" value="1"/>
</dbReference>
<feature type="transmembrane region" description="Helical" evidence="1">
    <location>
        <begin position="238"/>
        <end position="258"/>
    </location>
</feature>
<dbReference type="Proteomes" id="UP000321275">
    <property type="component" value="Unassembled WGS sequence"/>
</dbReference>
<feature type="transmembrane region" description="Helical" evidence="1">
    <location>
        <begin position="309"/>
        <end position="331"/>
    </location>
</feature>
<gene>
    <name evidence="3" type="ORF">HPA02_18150</name>
</gene>
<proteinExistence type="predicted"/>
<sequence length="377" mass="40114">MNRIRRSHEVDVIRMAALIGICVVNVPFMALPIESAFVAPQGADERTAAFVVECFFQLKFFLLFSFVFGWGMAIQSTSARSKGQSFARRYFRRMLGLAILGMAHATLVFSGDILVLYAVLGSLLWWIKDHPPRTLLRVAAWMLPLSMLCLTVLAVVVEMMMAADGASFAAMGSASLGGGFFEATQARAMEWPATFAFLLLLQGPLAFGAFAAGLAAAKADFFVEGSRGFALLESRLPLLVGIALPLNVLYAAVIGGLLPESYEVISLLGMVLVAIGAPALSSIYLYLLVRLSRAIELPRLLVLAGQNSLSSYVAQGVIAGGVFGAYGLGWFDSIGQVGLIPLSLVIALVAMLSVGAFAAITGRGPLEPVLRRISGNA</sequence>
<dbReference type="InterPro" id="IPR052529">
    <property type="entry name" value="Bact_Transport_Assoc"/>
</dbReference>
<evidence type="ECO:0000313" key="3">
    <source>
        <dbReference type="EMBL" id="GEK47532.1"/>
    </source>
</evidence>
<keyword evidence="1" id="KW-1133">Transmembrane helix</keyword>
<dbReference type="Pfam" id="PF04235">
    <property type="entry name" value="DUF418"/>
    <property type="match status" value="1"/>
</dbReference>
<dbReference type="AlphaFoldDB" id="A0A510X7W6"/>
<feature type="transmembrane region" description="Helical" evidence="1">
    <location>
        <begin position="50"/>
        <end position="73"/>
    </location>
</feature>
<keyword evidence="1" id="KW-0472">Membrane</keyword>
<feature type="transmembrane region" description="Helical" evidence="1">
    <location>
        <begin position="139"/>
        <end position="157"/>
    </location>
</feature>
<evidence type="ECO:0000313" key="4">
    <source>
        <dbReference type="Proteomes" id="UP000321275"/>
    </source>
</evidence>
<reference evidence="3 4" key="1">
    <citation type="submission" date="2019-07" db="EMBL/GenBank/DDBJ databases">
        <title>Whole genome shotgun sequence of Halomonas pacifica NBRC 102220.</title>
        <authorList>
            <person name="Hosoyama A."/>
            <person name="Uohara A."/>
            <person name="Ohji S."/>
            <person name="Ichikawa N."/>
        </authorList>
    </citation>
    <scope>NUCLEOTIDE SEQUENCE [LARGE SCALE GENOMIC DNA]</scope>
    <source>
        <strain evidence="3 4">NBRC 102220</strain>
    </source>
</reference>
<keyword evidence="4" id="KW-1185">Reference proteome</keyword>
<dbReference type="EMBL" id="BJUK01000017">
    <property type="protein sequence ID" value="GEK47532.1"/>
    <property type="molecule type" value="Genomic_DNA"/>
</dbReference>
<protein>
    <recommendedName>
        <fullName evidence="2">DUF418 domain-containing protein</fullName>
    </recommendedName>
</protein>
<feature type="transmembrane region" description="Helical" evidence="1">
    <location>
        <begin position="94"/>
        <end position="127"/>
    </location>
</feature>
<dbReference type="InterPro" id="IPR007349">
    <property type="entry name" value="DUF418"/>
</dbReference>
<organism evidence="3 4">
    <name type="scientific">Bisbaumannia pacifica</name>
    <dbReference type="NCBI Taxonomy" id="77098"/>
    <lineage>
        <taxon>Bacteria</taxon>
        <taxon>Pseudomonadati</taxon>
        <taxon>Pseudomonadota</taxon>
        <taxon>Gammaproteobacteria</taxon>
        <taxon>Oceanospirillales</taxon>
        <taxon>Halomonadaceae</taxon>
        <taxon>Bisbaumannia</taxon>
    </lineage>
</organism>
<feature type="transmembrane region" description="Helical" evidence="1">
    <location>
        <begin position="12"/>
        <end position="30"/>
    </location>
</feature>
<dbReference type="OrthoDB" id="9807744at2"/>
<feature type="domain" description="DUF418" evidence="2">
    <location>
        <begin position="217"/>
        <end position="373"/>
    </location>
</feature>
<keyword evidence="1" id="KW-0812">Transmembrane</keyword>
<evidence type="ECO:0000256" key="1">
    <source>
        <dbReference type="SAM" id="Phobius"/>
    </source>
</evidence>